<dbReference type="AlphaFoldDB" id="A0A0B1SHW1"/>
<gene>
    <name evidence="3" type="ORF">OESDEN_17520</name>
</gene>
<feature type="region of interest" description="Disordered" evidence="1">
    <location>
        <begin position="128"/>
        <end position="150"/>
    </location>
</feature>
<dbReference type="Pfam" id="PF00188">
    <property type="entry name" value="CAP"/>
    <property type="match status" value="1"/>
</dbReference>
<dbReference type="InterPro" id="IPR014044">
    <property type="entry name" value="CAP_dom"/>
</dbReference>
<accession>A0A0B1SHW1</accession>
<evidence type="ECO:0000313" key="4">
    <source>
        <dbReference type="Proteomes" id="UP000053660"/>
    </source>
</evidence>
<dbReference type="EMBL" id="KN577117">
    <property type="protein sequence ID" value="KHJ82785.1"/>
    <property type="molecule type" value="Genomic_DNA"/>
</dbReference>
<reference evidence="3 4" key="1">
    <citation type="submission" date="2014-03" db="EMBL/GenBank/DDBJ databases">
        <title>Draft genome of the hookworm Oesophagostomum dentatum.</title>
        <authorList>
            <person name="Mitreva M."/>
        </authorList>
    </citation>
    <scope>NUCLEOTIDE SEQUENCE [LARGE SCALE GENOMIC DNA]</scope>
    <source>
        <strain evidence="3 4">OD-Hann</strain>
    </source>
</reference>
<name>A0A0B1SHW1_OESDE</name>
<proteinExistence type="predicted"/>
<sequence length="150" mass="17166">MKEECDGLGAKYEAPDDLDQLYFREDIHGQQIFHLIDAVNDWKKEIDVLPSRYFDTHEDAIKYHGYSNYDNYLKLVRADTTRIGCAEVHCQDDGRRSYRVFCLMNNMPLKSGDVVYQIGKGGCTEDDASSCPDGSSCERETGLCKMDEEQ</sequence>
<dbReference type="Proteomes" id="UP000053660">
    <property type="component" value="Unassembled WGS sequence"/>
</dbReference>
<keyword evidence="4" id="KW-1185">Reference proteome</keyword>
<evidence type="ECO:0000313" key="3">
    <source>
        <dbReference type="EMBL" id="KHJ82785.1"/>
    </source>
</evidence>
<evidence type="ECO:0000256" key="1">
    <source>
        <dbReference type="SAM" id="MobiDB-lite"/>
    </source>
</evidence>
<evidence type="ECO:0000259" key="2">
    <source>
        <dbReference type="Pfam" id="PF00188"/>
    </source>
</evidence>
<organism evidence="3 4">
    <name type="scientific">Oesophagostomum dentatum</name>
    <name type="common">Nodular worm</name>
    <dbReference type="NCBI Taxonomy" id="61180"/>
    <lineage>
        <taxon>Eukaryota</taxon>
        <taxon>Metazoa</taxon>
        <taxon>Ecdysozoa</taxon>
        <taxon>Nematoda</taxon>
        <taxon>Chromadorea</taxon>
        <taxon>Rhabditida</taxon>
        <taxon>Rhabditina</taxon>
        <taxon>Rhabditomorpha</taxon>
        <taxon>Strongyloidea</taxon>
        <taxon>Strongylidae</taxon>
        <taxon>Oesophagostomum</taxon>
    </lineage>
</organism>
<dbReference type="Gene3D" id="3.40.33.10">
    <property type="entry name" value="CAP"/>
    <property type="match status" value="1"/>
</dbReference>
<dbReference type="OrthoDB" id="5845647at2759"/>
<feature type="compositionally biased region" description="Basic and acidic residues" evidence="1">
    <location>
        <begin position="136"/>
        <end position="150"/>
    </location>
</feature>
<dbReference type="InterPro" id="IPR035940">
    <property type="entry name" value="CAP_sf"/>
</dbReference>
<dbReference type="SUPFAM" id="SSF55797">
    <property type="entry name" value="PR-1-like"/>
    <property type="match status" value="1"/>
</dbReference>
<feature type="domain" description="SCP" evidence="2">
    <location>
        <begin position="27"/>
        <end position="102"/>
    </location>
</feature>
<protein>
    <recommendedName>
        <fullName evidence="2">SCP domain-containing protein</fullName>
    </recommendedName>
</protein>